<keyword evidence="2" id="KW-0143">Chaperone</keyword>
<dbReference type="EMBL" id="JAIWYP010000002">
    <property type="protein sequence ID" value="KAH3861808.1"/>
    <property type="molecule type" value="Genomic_DNA"/>
</dbReference>
<evidence type="ECO:0000313" key="5">
    <source>
        <dbReference type="Proteomes" id="UP000828390"/>
    </source>
</evidence>
<gene>
    <name evidence="4" type="ORF">DPMN_024759</name>
</gene>
<reference evidence="4" key="1">
    <citation type="journal article" date="2019" name="bioRxiv">
        <title>The Genome of the Zebra Mussel, Dreissena polymorpha: A Resource for Invasive Species Research.</title>
        <authorList>
            <person name="McCartney M.A."/>
            <person name="Auch B."/>
            <person name="Kono T."/>
            <person name="Mallez S."/>
            <person name="Zhang Y."/>
            <person name="Obille A."/>
            <person name="Becker A."/>
            <person name="Abrahante J.E."/>
            <person name="Garbe J."/>
            <person name="Badalamenti J.P."/>
            <person name="Herman A."/>
            <person name="Mangelson H."/>
            <person name="Liachko I."/>
            <person name="Sullivan S."/>
            <person name="Sone E.D."/>
            <person name="Koren S."/>
            <person name="Silverstein K.A.T."/>
            <person name="Beckman K.B."/>
            <person name="Gohl D.M."/>
        </authorList>
    </citation>
    <scope>NUCLEOTIDE SEQUENCE</scope>
    <source>
        <strain evidence="4">Duluth1</strain>
        <tissue evidence="4">Whole animal</tissue>
    </source>
</reference>
<keyword evidence="3" id="KW-0175">Coiled coil</keyword>
<protein>
    <submittedName>
        <fullName evidence="4">Uncharacterized protein</fullName>
    </submittedName>
</protein>
<keyword evidence="5" id="KW-1185">Reference proteome</keyword>
<accession>A0A9D4RBX4</accession>
<organism evidence="4 5">
    <name type="scientific">Dreissena polymorpha</name>
    <name type="common">Zebra mussel</name>
    <name type="synonym">Mytilus polymorpha</name>
    <dbReference type="NCBI Taxonomy" id="45954"/>
    <lineage>
        <taxon>Eukaryota</taxon>
        <taxon>Metazoa</taxon>
        <taxon>Spiralia</taxon>
        <taxon>Lophotrochozoa</taxon>
        <taxon>Mollusca</taxon>
        <taxon>Bivalvia</taxon>
        <taxon>Autobranchia</taxon>
        <taxon>Heteroconchia</taxon>
        <taxon>Euheterodonta</taxon>
        <taxon>Imparidentia</taxon>
        <taxon>Neoheterodontei</taxon>
        <taxon>Myida</taxon>
        <taxon>Dreissenoidea</taxon>
        <taxon>Dreissenidae</taxon>
        <taxon>Dreissena</taxon>
    </lineage>
</organism>
<proteinExistence type="inferred from homology"/>
<reference evidence="4" key="2">
    <citation type="submission" date="2020-11" db="EMBL/GenBank/DDBJ databases">
        <authorList>
            <person name="McCartney M.A."/>
            <person name="Auch B."/>
            <person name="Kono T."/>
            <person name="Mallez S."/>
            <person name="Becker A."/>
            <person name="Gohl D.M."/>
            <person name="Silverstein K.A.T."/>
            <person name="Koren S."/>
            <person name="Bechman K.B."/>
            <person name="Herman A."/>
            <person name="Abrahante J.E."/>
            <person name="Garbe J."/>
        </authorList>
    </citation>
    <scope>NUCLEOTIDE SEQUENCE</scope>
    <source>
        <strain evidence="4">Duluth1</strain>
        <tissue evidence="4">Whole animal</tissue>
    </source>
</reference>
<comment type="similarity">
    <text evidence="1">Belongs to the GrpE family.</text>
</comment>
<evidence type="ECO:0000313" key="4">
    <source>
        <dbReference type="EMBL" id="KAH3861808.1"/>
    </source>
</evidence>
<evidence type="ECO:0000256" key="1">
    <source>
        <dbReference type="ARBA" id="ARBA00009054"/>
    </source>
</evidence>
<evidence type="ECO:0000256" key="3">
    <source>
        <dbReference type="SAM" id="Coils"/>
    </source>
</evidence>
<dbReference type="Proteomes" id="UP000828390">
    <property type="component" value="Unassembled WGS sequence"/>
</dbReference>
<name>A0A9D4RBX4_DREPO</name>
<feature type="coiled-coil region" evidence="3">
    <location>
        <begin position="40"/>
        <end position="67"/>
    </location>
</feature>
<dbReference type="SUPFAM" id="SSF58014">
    <property type="entry name" value="Coiled-coil domain of nucleotide exchange factor GrpE"/>
    <property type="match status" value="1"/>
</dbReference>
<dbReference type="AlphaFoldDB" id="A0A9D4RBX4"/>
<evidence type="ECO:0000256" key="2">
    <source>
        <dbReference type="ARBA" id="ARBA00023186"/>
    </source>
</evidence>
<dbReference type="InterPro" id="IPR013805">
    <property type="entry name" value="GrpE_CC"/>
</dbReference>
<comment type="caution">
    <text evidence="4">The sequence shown here is derived from an EMBL/GenBank/DDBJ whole genome shotgun (WGS) entry which is preliminary data.</text>
</comment>
<sequence>MLTKTSLMLSVGQHLPSFNNLGDSELKKAAPAVKFYEQDVIDLKEEYNEITTVYEDALAELEQEKQDKLKVFIKCMDSVEQALDVTEEAGQAKNTLKTSVNKIYSLLRDIFINRMCFKDLNRFKDDIPKVFAQSDILAEDIKRLQSRHSK</sequence>